<feature type="region of interest" description="Disordered" evidence="6">
    <location>
        <begin position="363"/>
        <end position="388"/>
    </location>
</feature>
<dbReference type="PROSITE" id="PS51900">
    <property type="entry name" value="CB"/>
    <property type="match status" value="1"/>
</dbReference>
<keyword evidence="3 5" id="KW-0238">DNA-binding</keyword>
<dbReference type="GO" id="GO:0015074">
    <property type="term" value="P:DNA integration"/>
    <property type="evidence" value="ECO:0007669"/>
    <property type="project" value="UniProtKB-KW"/>
</dbReference>
<keyword evidence="10" id="KW-1185">Reference proteome</keyword>
<dbReference type="InterPro" id="IPR010998">
    <property type="entry name" value="Integrase_recombinase_N"/>
</dbReference>
<keyword evidence="2" id="KW-0229">DNA integration</keyword>
<accession>A0A852VLI9</accession>
<feature type="domain" description="Tyr recombinase" evidence="7">
    <location>
        <begin position="166"/>
        <end position="360"/>
    </location>
</feature>
<organism evidence="9 10">
    <name type="scientific">Janibacter cremeus</name>
    <dbReference type="NCBI Taxonomy" id="1285192"/>
    <lineage>
        <taxon>Bacteria</taxon>
        <taxon>Bacillati</taxon>
        <taxon>Actinomycetota</taxon>
        <taxon>Actinomycetes</taxon>
        <taxon>Micrococcales</taxon>
        <taxon>Intrasporangiaceae</taxon>
        <taxon>Janibacter</taxon>
    </lineage>
</organism>
<dbReference type="AlphaFoldDB" id="A0A852VLI9"/>
<evidence type="ECO:0000256" key="3">
    <source>
        <dbReference type="ARBA" id="ARBA00023125"/>
    </source>
</evidence>
<dbReference type="RefSeq" id="WP_185990761.1">
    <property type="nucleotide sequence ID" value="NZ_JACCAE010000001.1"/>
</dbReference>
<gene>
    <name evidence="9" type="ORF">BJY20_001284</name>
</gene>
<dbReference type="GO" id="GO:0003677">
    <property type="term" value="F:DNA binding"/>
    <property type="evidence" value="ECO:0007669"/>
    <property type="project" value="UniProtKB-UniRule"/>
</dbReference>
<comment type="similarity">
    <text evidence="1">Belongs to the 'phage' integrase family.</text>
</comment>
<dbReference type="Pfam" id="PF00589">
    <property type="entry name" value="Phage_integrase"/>
    <property type="match status" value="1"/>
</dbReference>
<dbReference type="GO" id="GO:0006310">
    <property type="term" value="P:DNA recombination"/>
    <property type="evidence" value="ECO:0007669"/>
    <property type="project" value="UniProtKB-KW"/>
</dbReference>
<feature type="domain" description="Core-binding (CB)" evidence="8">
    <location>
        <begin position="58"/>
        <end position="144"/>
    </location>
</feature>
<comment type="caution">
    <text evidence="9">The sequence shown here is derived from an EMBL/GenBank/DDBJ whole genome shotgun (WGS) entry which is preliminary data.</text>
</comment>
<protein>
    <submittedName>
        <fullName evidence="9">Integrase</fullName>
    </submittedName>
</protein>
<dbReference type="EMBL" id="JACCAE010000001">
    <property type="protein sequence ID" value="NYF97892.1"/>
    <property type="molecule type" value="Genomic_DNA"/>
</dbReference>
<dbReference type="InterPro" id="IPR053876">
    <property type="entry name" value="Phage_int_M"/>
</dbReference>
<evidence type="ECO:0000256" key="1">
    <source>
        <dbReference type="ARBA" id="ARBA00008857"/>
    </source>
</evidence>
<dbReference type="Pfam" id="PF22022">
    <property type="entry name" value="Phage_int_M"/>
    <property type="match status" value="1"/>
</dbReference>
<dbReference type="PANTHER" id="PTHR30629:SF2">
    <property type="entry name" value="PROPHAGE INTEGRASE INTS-RELATED"/>
    <property type="match status" value="1"/>
</dbReference>
<evidence type="ECO:0000313" key="9">
    <source>
        <dbReference type="EMBL" id="NYF97892.1"/>
    </source>
</evidence>
<proteinExistence type="inferred from homology"/>
<dbReference type="PANTHER" id="PTHR30629">
    <property type="entry name" value="PROPHAGE INTEGRASE"/>
    <property type="match status" value="1"/>
</dbReference>
<dbReference type="InterPro" id="IPR011010">
    <property type="entry name" value="DNA_brk_join_enz"/>
</dbReference>
<name>A0A852VLI9_9MICO</name>
<evidence type="ECO:0000256" key="5">
    <source>
        <dbReference type="PROSITE-ProRule" id="PRU01248"/>
    </source>
</evidence>
<dbReference type="SUPFAM" id="SSF56349">
    <property type="entry name" value="DNA breaking-rejoining enzymes"/>
    <property type="match status" value="1"/>
</dbReference>
<evidence type="ECO:0000256" key="4">
    <source>
        <dbReference type="ARBA" id="ARBA00023172"/>
    </source>
</evidence>
<dbReference type="InterPro" id="IPR044068">
    <property type="entry name" value="CB"/>
</dbReference>
<dbReference type="Proteomes" id="UP000554054">
    <property type="component" value="Unassembled WGS sequence"/>
</dbReference>
<dbReference type="InterPro" id="IPR002104">
    <property type="entry name" value="Integrase_catalytic"/>
</dbReference>
<evidence type="ECO:0000256" key="2">
    <source>
        <dbReference type="ARBA" id="ARBA00022908"/>
    </source>
</evidence>
<dbReference type="InterPro" id="IPR013762">
    <property type="entry name" value="Integrase-like_cat_sf"/>
</dbReference>
<evidence type="ECO:0000313" key="10">
    <source>
        <dbReference type="Proteomes" id="UP000554054"/>
    </source>
</evidence>
<reference evidence="9 10" key="1">
    <citation type="submission" date="2020-07" db="EMBL/GenBank/DDBJ databases">
        <title>Sequencing the genomes of 1000 actinobacteria strains.</title>
        <authorList>
            <person name="Klenk H.-P."/>
        </authorList>
    </citation>
    <scope>NUCLEOTIDE SEQUENCE [LARGE SCALE GENOMIC DNA]</scope>
    <source>
        <strain evidence="9 10">DSM 26154</strain>
    </source>
</reference>
<dbReference type="Gene3D" id="1.10.443.10">
    <property type="entry name" value="Intergrase catalytic core"/>
    <property type="match status" value="1"/>
</dbReference>
<evidence type="ECO:0000259" key="7">
    <source>
        <dbReference type="PROSITE" id="PS51898"/>
    </source>
</evidence>
<evidence type="ECO:0000256" key="6">
    <source>
        <dbReference type="SAM" id="MobiDB-lite"/>
    </source>
</evidence>
<keyword evidence="4" id="KW-0233">DNA recombination</keyword>
<dbReference type="PROSITE" id="PS51898">
    <property type="entry name" value="TYR_RECOMBINASE"/>
    <property type="match status" value="1"/>
</dbReference>
<dbReference type="InterPro" id="IPR050808">
    <property type="entry name" value="Phage_Integrase"/>
</dbReference>
<dbReference type="Gene3D" id="1.10.150.130">
    <property type="match status" value="1"/>
</dbReference>
<evidence type="ECO:0000259" key="8">
    <source>
        <dbReference type="PROSITE" id="PS51900"/>
    </source>
</evidence>
<sequence length="388" mass="42746">MITASGTAYKSRAWFRGFDGRRRRMERWGTSQAASQRALATALQDAATAGVGRLTARDTLDEAVRQWLDDLEQLVRMDQRSPGTVQTYRRQWKRSVSPALGNLRLGEVTTPVVDRFLVDLHERVGPATSRTARAVISGAMGRAVREGAIRFNPTREVRRLSTAPRRRPRALTEQERAAWFLAVTRDPRAVSRDLPDLCAFMLATGLRLGEVVAVLWSEIDLEEGAVDVTSTLIRVTGQGVIRKATKSSAGQRRLPLPRWCVAMLRRRAEVGVGPDEPVFGTIDGGFREPRTVSRWLHEVRADSDLEWVTSHAWRKTTASILDGSGVTARIIADQLGHSRVSMTQDVYLGRGEQDPRVLAALEAANPRPPSLPQSGGQSGGLDDVEGGD</sequence>
<dbReference type="CDD" id="cd01189">
    <property type="entry name" value="INT_ICEBs1_C_like"/>
    <property type="match status" value="1"/>
</dbReference>